<accession>A0A1N7S8M0</accession>
<organism evidence="2 3">
    <name type="scientific">Paraburkholderia ribeironis</name>
    <dbReference type="NCBI Taxonomy" id="1247936"/>
    <lineage>
        <taxon>Bacteria</taxon>
        <taxon>Pseudomonadati</taxon>
        <taxon>Pseudomonadota</taxon>
        <taxon>Betaproteobacteria</taxon>
        <taxon>Burkholderiales</taxon>
        <taxon>Burkholderiaceae</taxon>
        <taxon>Paraburkholderia</taxon>
    </lineage>
</organism>
<sequence length="521" mass="54866">MRISVMWAARASVVSRLARAAVVAWLLGLSALPAAAQSITRPFSSLRSVDGAAAAAHALVVELSAREALSGVHLKLASDVAPEAGARYVVWVNGAQVAQADAKGQVQTIPLPPQAFVPGTNSIQLARVPHSEKIAAETAYSDIAPIDNMRSSISLDFAGLRPNPAPTLAQLPLAFDARSWMPRNVTVVLGSGLPSPQRLQAATLAVESIAARMRQVDVTVAYKGTSPIVKREGSGSWDIDKDTARAGDVLLVGTRDALQNALSEAVAEGINGPFLGVYPANEGRSVVMVLSGVTETDCLRAAQAFADTSKAFPRRADMTLDAATIVHAPPAHLAISLRHSDTALVRAALNFAAVHVRATGVLANFAFTFSGDFANADFFFGPATSLDAQQLGQLPSLPTLQPGQAVSLSGHSSGRPFVAVLGSNNAAVTHAIDMLRQPAVWSLFAQGATLFDSATESAKPLAVAERSRIARLRLLLADPLVFWCALTTLLALSYIFLNMTLKEQVKKRINQSSSADPSPKR</sequence>
<dbReference type="STRING" id="1247936.BN2475_440074"/>
<evidence type="ECO:0000313" key="3">
    <source>
        <dbReference type="Proteomes" id="UP000187012"/>
    </source>
</evidence>
<keyword evidence="3" id="KW-1185">Reference proteome</keyword>
<evidence type="ECO:0000256" key="1">
    <source>
        <dbReference type="SAM" id="Phobius"/>
    </source>
</evidence>
<proteinExistence type="predicted"/>
<name>A0A1N7S8M0_9BURK</name>
<evidence type="ECO:0008006" key="4">
    <source>
        <dbReference type="Google" id="ProtNLM"/>
    </source>
</evidence>
<keyword evidence="1" id="KW-0472">Membrane</keyword>
<feature type="transmembrane region" description="Helical" evidence="1">
    <location>
        <begin position="480"/>
        <end position="501"/>
    </location>
</feature>
<dbReference type="AlphaFoldDB" id="A0A1N7S8M0"/>
<keyword evidence="1" id="KW-0812">Transmembrane</keyword>
<reference evidence="2 3" key="1">
    <citation type="submission" date="2016-12" db="EMBL/GenBank/DDBJ databases">
        <authorList>
            <person name="Song W.-J."/>
            <person name="Kurnit D.M."/>
        </authorList>
    </citation>
    <scope>NUCLEOTIDE SEQUENCE [LARGE SCALE GENOMIC DNA]</scope>
    <source>
        <strain evidence="2 3">STM7296</strain>
    </source>
</reference>
<gene>
    <name evidence="2" type="ORF">BN2475_440074</name>
</gene>
<evidence type="ECO:0000313" key="2">
    <source>
        <dbReference type="EMBL" id="SIT43662.1"/>
    </source>
</evidence>
<protein>
    <recommendedName>
        <fullName evidence="4">Cyclic di-GMP-binding protein</fullName>
    </recommendedName>
</protein>
<keyword evidence="1" id="KW-1133">Transmembrane helix</keyword>
<dbReference type="Proteomes" id="UP000187012">
    <property type="component" value="Unassembled WGS sequence"/>
</dbReference>
<dbReference type="EMBL" id="CYGX02000044">
    <property type="protein sequence ID" value="SIT43662.1"/>
    <property type="molecule type" value="Genomic_DNA"/>
</dbReference>